<dbReference type="EMBL" id="DQ336395">
    <property type="protein sequence ID" value="ACD12732.1"/>
    <property type="molecule type" value="Genomic_DNA"/>
</dbReference>
<dbReference type="RefSeq" id="YP_492642.2">
    <property type="nucleotide sequence ID" value="NC_007787.2"/>
</dbReference>
<evidence type="ECO:0000313" key="2">
    <source>
        <dbReference type="EMBL" id="ACD12732.1"/>
    </source>
</evidence>
<keyword evidence="1" id="KW-1133">Transmembrane helix</keyword>
<reference evidence="2" key="2">
    <citation type="journal article" date="2008" name="Mol. Biol. Evol.">
        <title>Mitochondrial genome evolution in the social amoebae.</title>
        <authorList>
            <person name="Heidel A.J."/>
            <person name="Gloeckner G."/>
        </authorList>
    </citation>
    <scope>NUCLEOTIDE SEQUENCE</scope>
</reference>
<keyword evidence="1" id="KW-0472">Membrane</keyword>
<feature type="transmembrane region" description="Helical" evidence="1">
    <location>
        <begin position="319"/>
        <end position="340"/>
    </location>
</feature>
<protein>
    <submittedName>
        <fullName evidence="2">Mp05-like protein</fullName>
    </submittedName>
</protein>
<proteinExistence type="predicted"/>
<sequence>MLRTRQAKRKKEFTLKFLKTSLTRKKVTIALRKRKIKLLTMRKSQKLAFRKGQFRITDITGVSLRGEIIKQIIKPTIHAVFDVAVEEMDHDVDDIEILFITREEEEERRREDPDLYRLDAWDREVLKKTSMDEHNYKSPINCIYEYDYDVLQPVANFEEFFEIDFDHVPLWKVDIYGDFAFYGSDPYIKETKEYPEEYISDEKRSEVELDYLLYNSTKLEQHRQYIIKNKEHFTDVKPQILETGERAEHLLMKRFYYNKIDNVIERKQEIEEEPIYTYIKFDFGAKLDLRIARLYYLNFTRMERMDLENQQKLYEFEKAALKGIAFDNFMILFGVFLIWATHPYLYKKIPWRIRYFFEFHRDEVIEYILMIPQIPKITWEEIKAYWTGQVMFTVIPTFQYAWSFLGKKIDLETIQAWKILAKTLNDIY</sequence>
<keyword evidence="2" id="KW-0496">Mitochondrion</keyword>
<reference evidence="2" key="1">
    <citation type="submission" date="2007-11" db="EMBL/GenBank/DDBJ databases">
        <authorList>
            <person name="Heidel A.J."/>
            <person name="Gloeckner G."/>
        </authorList>
    </citation>
    <scope>NUCLEOTIDE SEQUENCE</scope>
</reference>
<name>B2VQ21_DICCI</name>
<accession>B2VQ21</accession>
<organism evidence="2">
    <name type="scientific">Dictyostelium citrinum</name>
    <name type="common">Slime mold</name>
    <dbReference type="NCBI Taxonomy" id="361072"/>
    <lineage>
        <taxon>Eukaryota</taxon>
        <taxon>Amoebozoa</taxon>
        <taxon>Evosea</taxon>
        <taxon>Eumycetozoa</taxon>
        <taxon>Dictyostelia</taxon>
        <taxon>Dictyosteliales</taxon>
        <taxon>Dictyosteliaceae</taxon>
        <taxon>Dictyostelium</taxon>
    </lineage>
</organism>
<gene>
    <name evidence="2" type="primary">oMp05</name>
</gene>
<evidence type="ECO:0000256" key="1">
    <source>
        <dbReference type="SAM" id="Phobius"/>
    </source>
</evidence>
<dbReference type="AlphaFoldDB" id="B2VQ21"/>
<geneLocation type="mitochondrion" evidence="2"/>
<keyword evidence="1" id="KW-0812">Transmembrane</keyword>